<comment type="caution">
    <text evidence="1">The sequence shown here is derived from an EMBL/GenBank/DDBJ whole genome shotgun (WGS) entry which is preliminary data.</text>
</comment>
<sequence>MSVYVRIQSGIVAEIIAPMLDGSGVEIPIASRFYPLVAATLVDVTAYAVEPRPGWVATESSGAWAFSAPVPVALSGAQQAAVAFSAGIQIKSTATASLNGTYSIDTLSQSDIIAIETGLNAGKGFPDGSTMFNYPDASGIMHSFSEADFSNFAAAVRDYVYALRSAVAGISTSLPSPAATIP</sequence>
<name>A0A9X1UFT5_9BURK</name>
<dbReference type="EMBL" id="JAKLJA010000001">
    <property type="protein sequence ID" value="MCG5072293.1"/>
    <property type="molecule type" value="Genomic_DNA"/>
</dbReference>
<gene>
    <name evidence="1" type="ORF">L5014_02760</name>
</gene>
<dbReference type="RefSeq" id="WP_238462044.1">
    <property type="nucleotide sequence ID" value="NZ_JAKLJA010000001.1"/>
</dbReference>
<accession>A0A9X1UFT5</accession>
<keyword evidence="2" id="KW-1185">Reference proteome</keyword>
<proteinExistence type="predicted"/>
<organism evidence="1 2">
    <name type="scientific">Paraburkholderia tagetis</name>
    <dbReference type="NCBI Taxonomy" id="2913261"/>
    <lineage>
        <taxon>Bacteria</taxon>
        <taxon>Pseudomonadati</taxon>
        <taxon>Pseudomonadota</taxon>
        <taxon>Betaproteobacteria</taxon>
        <taxon>Burkholderiales</taxon>
        <taxon>Burkholderiaceae</taxon>
        <taxon>Paraburkholderia</taxon>
    </lineage>
</organism>
<reference evidence="1" key="1">
    <citation type="submission" date="2022-01" db="EMBL/GenBank/DDBJ databases">
        <title>Genome sequence and assembly of Parabukholderia sp. RG36.</title>
        <authorList>
            <person name="Chhetri G."/>
        </authorList>
    </citation>
    <scope>NUCLEOTIDE SEQUENCE</scope>
    <source>
        <strain evidence="1">RG36</strain>
    </source>
</reference>
<evidence type="ECO:0000313" key="2">
    <source>
        <dbReference type="Proteomes" id="UP001139308"/>
    </source>
</evidence>
<dbReference type="AlphaFoldDB" id="A0A9X1UFT5"/>
<protein>
    <submittedName>
        <fullName evidence="1">Uncharacterized protein</fullName>
    </submittedName>
</protein>
<evidence type="ECO:0000313" key="1">
    <source>
        <dbReference type="EMBL" id="MCG5072293.1"/>
    </source>
</evidence>
<dbReference type="Proteomes" id="UP001139308">
    <property type="component" value="Unassembled WGS sequence"/>
</dbReference>